<gene>
    <name evidence="2" type="ORF">QV07_10425</name>
</gene>
<feature type="signal peptide" evidence="1">
    <location>
        <begin position="1"/>
        <end position="21"/>
    </location>
</feature>
<evidence type="ECO:0000313" key="3">
    <source>
        <dbReference type="Proteomes" id="UP000243168"/>
    </source>
</evidence>
<accession>A0A1A7PQZ6</accession>
<dbReference type="Proteomes" id="UP000243168">
    <property type="component" value="Unassembled WGS sequence"/>
</dbReference>
<evidence type="ECO:0000256" key="1">
    <source>
        <dbReference type="SAM" id="SignalP"/>
    </source>
</evidence>
<organism evidence="2 3">
    <name type="scientific">Gallibacterium genomosp. 3</name>
    <dbReference type="NCBI Taxonomy" id="505345"/>
    <lineage>
        <taxon>Bacteria</taxon>
        <taxon>Pseudomonadati</taxon>
        <taxon>Pseudomonadota</taxon>
        <taxon>Gammaproteobacteria</taxon>
        <taxon>Pasteurellales</taxon>
        <taxon>Pasteurellaceae</taxon>
        <taxon>Gallibacterium</taxon>
    </lineage>
</organism>
<dbReference type="AlphaFoldDB" id="A0A1A7PQZ6"/>
<reference evidence="2 3" key="1">
    <citation type="submission" date="2014-11" db="EMBL/GenBank/DDBJ databases">
        <title>Pan-genome of Gallibacterium spp.</title>
        <authorList>
            <person name="Kudirkiene E."/>
            <person name="Bojesen A.M."/>
        </authorList>
    </citation>
    <scope>NUCLEOTIDE SEQUENCE [LARGE SCALE GENOMIC DNA]</scope>
    <source>
        <strain evidence="2 3">F298</strain>
    </source>
</reference>
<proteinExistence type="predicted"/>
<sequence>MKLNKLLVAIMVIASTVLVGCAELKTELQGIGQSAKDTAISRAKMEANRKVSEATGKAFGSTY</sequence>
<dbReference type="PROSITE" id="PS51257">
    <property type="entry name" value="PROKAR_LIPOPROTEIN"/>
    <property type="match status" value="1"/>
</dbReference>
<evidence type="ECO:0000313" key="2">
    <source>
        <dbReference type="EMBL" id="OBX04171.1"/>
    </source>
</evidence>
<dbReference type="RefSeq" id="WP_065235382.1">
    <property type="nucleotide sequence ID" value="NZ_JTJS01000148.1"/>
</dbReference>
<feature type="chain" id="PRO_5008359272" description="Lipoprotein" evidence="1">
    <location>
        <begin position="22"/>
        <end position="63"/>
    </location>
</feature>
<protein>
    <recommendedName>
        <fullName evidence="4">Lipoprotein</fullName>
    </recommendedName>
</protein>
<name>A0A1A7PQZ6_9PAST</name>
<dbReference type="EMBL" id="JTJS01000148">
    <property type="protein sequence ID" value="OBX04171.1"/>
    <property type="molecule type" value="Genomic_DNA"/>
</dbReference>
<comment type="caution">
    <text evidence="2">The sequence shown here is derived from an EMBL/GenBank/DDBJ whole genome shotgun (WGS) entry which is preliminary data.</text>
</comment>
<evidence type="ECO:0008006" key="4">
    <source>
        <dbReference type="Google" id="ProtNLM"/>
    </source>
</evidence>
<keyword evidence="1" id="KW-0732">Signal</keyword>